<gene>
    <name evidence="10" type="ORF">GCM10010917_09380</name>
</gene>
<dbReference type="Proteomes" id="UP000609323">
    <property type="component" value="Unassembled WGS sequence"/>
</dbReference>
<name>A0ABQ1FT33_9BACL</name>
<feature type="region of interest" description="Disordered" evidence="7">
    <location>
        <begin position="225"/>
        <end position="247"/>
    </location>
</feature>
<dbReference type="EMBL" id="BMHF01000002">
    <property type="protein sequence ID" value="GGA26677.1"/>
    <property type="molecule type" value="Genomic_DNA"/>
</dbReference>
<evidence type="ECO:0000256" key="3">
    <source>
        <dbReference type="ARBA" id="ARBA00022475"/>
    </source>
</evidence>
<comment type="similarity">
    <text evidence="2">Belongs to the CpsC/CapA family.</text>
</comment>
<keyword evidence="11" id="KW-1185">Reference proteome</keyword>
<protein>
    <recommendedName>
        <fullName evidence="9">Polysaccharide chain length determinant N-terminal domain-containing protein</fullName>
    </recommendedName>
</protein>
<reference evidence="11" key="1">
    <citation type="journal article" date="2019" name="Int. J. Syst. Evol. Microbiol.">
        <title>The Global Catalogue of Microorganisms (GCM) 10K type strain sequencing project: providing services to taxonomists for standard genome sequencing and annotation.</title>
        <authorList>
            <consortium name="The Broad Institute Genomics Platform"/>
            <consortium name="The Broad Institute Genome Sequencing Center for Infectious Disease"/>
            <person name="Wu L."/>
            <person name="Ma J."/>
        </authorList>
    </citation>
    <scope>NUCLEOTIDE SEQUENCE [LARGE SCALE GENOMIC DNA]</scope>
    <source>
        <strain evidence="11">CGMCC 1.15044</strain>
    </source>
</reference>
<evidence type="ECO:0000256" key="1">
    <source>
        <dbReference type="ARBA" id="ARBA00004651"/>
    </source>
</evidence>
<dbReference type="InterPro" id="IPR003856">
    <property type="entry name" value="LPS_length_determ_N"/>
</dbReference>
<dbReference type="Pfam" id="PF02706">
    <property type="entry name" value="Wzz"/>
    <property type="match status" value="1"/>
</dbReference>
<evidence type="ECO:0000259" key="9">
    <source>
        <dbReference type="Pfam" id="PF02706"/>
    </source>
</evidence>
<organism evidence="10 11">
    <name type="scientific">Paenibacillus physcomitrellae</name>
    <dbReference type="NCBI Taxonomy" id="1619311"/>
    <lineage>
        <taxon>Bacteria</taxon>
        <taxon>Bacillati</taxon>
        <taxon>Bacillota</taxon>
        <taxon>Bacilli</taxon>
        <taxon>Bacillales</taxon>
        <taxon>Paenibacillaceae</taxon>
        <taxon>Paenibacillus</taxon>
    </lineage>
</organism>
<evidence type="ECO:0000256" key="7">
    <source>
        <dbReference type="SAM" id="MobiDB-lite"/>
    </source>
</evidence>
<dbReference type="PROSITE" id="PS51257">
    <property type="entry name" value="PROKAR_LIPOPROTEIN"/>
    <property type="match status" value="1"/>
</dbReference>
<keyword evidence="6 8" id="KW-0472">Membrane</keyword>
<evidence type="ECO:0000256" key="8">
    <source>
        <dbReference type="SAM" id="Phobius"/>
    </source>
</evidence>
<dbReference type="InterPro" id="IPR050445">
    <property type="entry name" value="Bact_polysacc_biosynth/exp"/>
</dbReference>
<feature type="domain" description="Polysaccharide chain length determinant N-terminal" evidence="9">
    <location>
        <begin position="9"/>
        <end position="91"/>
    </location>
</feature>
<dbReference type="RefSeq" id="WP_094095424.1">
    <property type="nucleotide sequence ID" value="NZ_BMHF01000002.1"/>
</dbReference>
<proteinExistence type="inferred from homology"/>
<comment type="subcellular location">
    <subcellularLocation>
        <location evidence="1">Cell membrane</location>
        <topology evidence="1">Multi-pass membrane protein</topology>
    </subcellularLocation>
</comment>
<keyword evidence="3" id="KW-1003">Cell membrane</keyword>
<evidence type="ECO:0000256" key="5">
    <source>
        <dbReference type="ARBA" id="ARBA00022989"/>
    </source>
</evidence>
<sequence length="247" mass="27035">MEKTILDYVHIIQKKLWIIFVFVLIACATTYYVSKTFVTPVYAASGQLIVNSINPVQGSNNLNDLNTSLNLVQSYKEIMESPKILGDVVTDYPELGLTEDELAKKLEVKVSEKSQVMNLKATDESYSRAAGIVNAVSATFIDAIPTLMNLNNVKLLTSPDAEQPGAPVNGSVVMNLLISFVVSLMVAIGVILFLESINDTVRTEKEAEEWYGVPVIASVPMMSRKQAGKPSPKITGRVEEPSYAAFK</sequence>
<dbReference type="PANTHER" id="PTHR32309">
    <property type="entry name" value="TYROSINE-PROTEIN KINASE"/>
    <property type="match status" value="1"/>
</dbReference>
<comment type="caution">
    <text evidence="10">The sequence shown here is derived from an EMBL/GenBank/DDBJ whole genome shotgun (WGS) entry which is preliminary data.</text>
</comment>
<evidence type="ECO:0000256" key="4">
    <source>
        <dbReference type="ARBA" id="ARBA00022692"/>
    </source>
</evidence>
<keyword evidence="5 8" id="KW-1133">Transmembrane helix</keyword>
<keyword evidence="4 8" id="KW-0812">Transmembrane</keyword>
<accession>A0ABQ1FT33</accession>
<feature type="transmembrane region" description="Helical" evidence="8">
    <location>
        <begin position="16"/>
        <end position="33"/>
    </location>
</feature>
<evidence type="ECO:0000313" key="10">
    <source>
        <dbReference type="EMBL" id="GGA26677.1"/>
    </source>
</evidence>
<evidence type="ECO:0000256" key="2">
    <source>
        <dbReference type="ARBA" id="ARBA00006683"/>
    </source>
</evidence>
<feature type="transmembrane region" description="Helical" evidence="8">
    <location>
        <begin position="172"/>
        <end position="194"/>
    </location>
</feature>
<evidence type="ECO:0000256" key="6">
    <source>
        <dbReference type="ARBA" id="ARBA00023136"/>
    </source>
</evidence>
<dbReference type="PANTHER" id="PTHR32309:SF13">
    <property type="entry name" value="FERRIC ENTEROBACTIN TRANSPORT PROTEIN FEPE"/>
    <property type="match status" value="1"/>
</dbReference>
<evidence type="ECO:0000313" key="11">
    <source>
        <dbReference type="Proteomes" id="UP000609323"/>
    </source>
</evidence>